<dbReference type="EC" id="2.1.1.72" evidence="2 8"/>
<feature type="binding site" evidence="7">
    <location>
        <position position="14"/>
    </location>
    <ligand>
        <name>S-adenosyl-L-methionine</name>
        <dbReference type="ChEBI" id="CHEBI:59789"/>
    </ligand>
</feature>
<evidence type="ECO:0000256" key="1">
    <source>
        <dbReference type="ARBA" id="ARBA00006594"/>
    </source>
</evidence>
<evidence type="ECO:0000256" key="2">
    <source>
        <dbReference type="ARBA" id="ARBA00011900"/>
    </source>
</evidence>
<reference evidence="9 10" key="1">
    <citation type="journal article" date="2014" name="Appl. Environ. Microbiol.">
        <title>Genomic features of a bumble bee symbiont reflect its host environment.</title>
        <authorList>
            <person name="Martinson V.G."/>
            <person name="Magoc T."/>
            <person name="Koch H."/>
            <person name="Salzberg S.L."/>
            <person name="Moran N.A."/>
        </authorList>
    </citation>
    <scope>NUCLEOTIDE SEQUENCE [LARGE SCALE GENOMIC DNA]</scope>
    <source>
        <strain evidence="9 10">Bimp</strain>
    </source>
</reference>
<feature type="binding site" evidence="7">
    <location>
        <position position="181"/>
    </location>
    <ligand>
        <name>S-adenosyl-L-methionine</name>
        <dbReference type="ChEBI" id="CHEBI:59789"/>
    </ligand>
</feature>
<feature type="binding site" evidence="7">
    <location>
        <position position="10"/>
    </location>
    <ligand>
        <name>S-adenosyl-L-methionine</name>
        <dbReference type="ChEBI" id="CHEBI:59789"/>
    </ligand>
</feature>
<dbReference type="RefSeq" id="WP_024495231.1">
    <property type="nucleotide sequence ID" value="NZ_AWGA01000007.1"/>
</dbReference>
<evidence type="ECO:0000256" key="4">
    <source>
        <dbReference type="ARBA" id="ARBA00022679"/>
    </source>
</evidence>
<dbReference type="AlphaFoldDB" id="A0AB94IF41"/>
<evidence type="ECO:0000256" key="6">
    <source>
        <dbReference type="ARBA" id="ARBA00047942"/>
    </source>
</evidence>
<dbReference type="SUPFAM" id="SSF53335">
    <property type="entry name" value="S-adenosyl-L-methionine-dependent methyltransferases"/>
    <property type="match status" value="1"/>
</dbReference>
<keyword evidence="5 8" id="KW-0949">S-adenosyl-L-methionine</keyword>
<dbReference type="InterPro" id="IPR023095">
    <property type="entry name" value="Ade_MeTrfase_dom_2"/>
</dbReference>
<dbReference type="InterPro" id="IPR012263">
    <property type="entry name" value="M_m6A_EcoRV"/>
</dbReference>
<dbReference type="GO" id="GO:1904047">
    <property type="term" value="F:S-adenosyl-L-methionine binding"/>
    <property type="evidence" value="ECO:0007669"/>
    <property type="project" value="TreeGrafter"/>
</dbReference>
<dbReference type="PANTHER" id="PTHR30481:SF3">
    <property type="entry name" value="DNA ADENINE METHYLASE"/>
    <property type="match status" value="1"/>
</dbReference>
<dbReference type="InterPro" id="IPR012327">
    <property type="entry name" value="MeTrfase_D12"/>
</dbReference>
<accession>A0AB94IF41</accession>
<evidence type="ECO:0000256" key="7">
    <source>
        <dbReference type="PIRSR" id="PIRSR000398-1"/>
    </source>
</evidence>
<comment type="similarity">
    <text evidence="1 8">Belongs to the N(4)/N(6)-methyltransferase family.</text>
</comment>
<sequence length="270" mass="31780">MKKSRAFLKWAGGKYTLIEKIRYHLPEGETLIEPFVGAGSVFLNTDYERYILADINQDLISLFKTIKHTPQKFINDAKLLFTANNNQESAFYQFRQLFNQSKDPYQRSLLFLYLNRHCFNGLCRYNNSGEFNVPFGKYQKIYFPEKEIIFFSEKAKKAKFICANYHKVMKQAKKGSVIYCDPPYEPLTYSANFTTYYKNGFNQQDQKRLAILAEKIAAKSSIPVLISNHDTENTREWYKKAKIHHVETRRSISCYGQSRKKIQELLVLYQ</sequence>
<dbReference type="InterPro" id="IPR002052">
    <property type="entry name" value="DNA_methylase_N6_adenine_CS"/>
</dbReference>
<dbReference type="PRINTS" id="PR00505">
    <property type="entry name" value="D12N6MTFRASE"/>
</dbReference>
<dbReference type="PANTHER" id="PTHR30481">
    <property type="entry name" value="DNA ADENINE METHYLASE"/>
    <property type="match status" value="1"/>
</dbReference>
<organism evidence="9 10">
    <name type="scientific">Candidatus Schmidhempelia bombi str. Bimp</name>
    <dbReference type="NCBI Taxonomy" id="1387197"/>
    <lineage>
        <taxon>Bacteria</taxon>
        <taxon>Pseudomonadati</taxon>
        <taxon>Pseudomonadota</taxon>
        <taxon>Gammaproteobacteria</taxon>
        <taxon>Orbales</taxon>
        <taxon>Orbaceae</taxon>
        <taxon>Candidatus Schmidhempelia</taxon>
    </lineage>
</organism>
<dbReference type="Proteomes" id="UP000506160">
    <property type="component" value="Unassembled WGS sequence"/>
</dbReference>
<name>A0AB94IF41_9GAMM</name>
<dbReference type="Gene3D" id="3.40.50.150">
    <property type="entry name" value="Vaccinia Virus protein VP39"/>
    <property type="match status" value="1"/>
</dbReference>
<evidence type="ECO:0000256" key="3">
    <source>
        <dbReference type="ARBA" id="ARBA00022603"/>
    </source>
</evidence>
<dbReference type="PROSITE" id="PS00092">
    <property type="entry name" value="N6_MTASE"/>
    <property type="match status" value="1"/>
</dbReference>
<evidence type="ECO:0000256" key="5">
    <source>
        <dbReference type="ARBA" id="ARBA00022691"/>
    </source>
</evidence>
<dbReference type="PIRSF" id="PIRSF000398">
    <property type="entry name" value="M_m6A_EcoRV"/>
    <property type="match status" value="1"/>
</dbReference>
<protein>
    <recommendedName>
        <fullName evidence="2 8">Site-specific DNA-methyltransferase (adenine-specific)</fullName>
        <ecNumber evidence="2 8">2.1.1.72</ecNumber>
    </recommendedName>
</protein>
<proteinExistence type="inferred from homology"/>
<dbReference type="EMBL" id="AWGA01000007">
    <property type="protein sequence ID" value="TEA28129.1"/>
    <property type="molecule type" value="Genomic_DNA"/>
</dbReference>
<dbReference type="Gene3D" id="1.10.1020.10">
    <property type="entry name" value="Adenine-specific Methyltransferase, Domain 2"/>
    <property type="match status" value="1"/>
</dbReference>
<evidence type="ECO:0000313" key="10">
    <source>
        <dbReference type="Proteomes" id="UP000506160"/>
    </source>
</evidence>
<feature type="binding site" evidence="7">
    <location>
        <position position="54"/>
    </location>
    <ligand>
        <name>S-adenosyl-L-methionine</name>
        <dbReference type="ChEBI" id="CHEBI:59789"/>
    </ligand>
</feature>
<evidence type="ECO:0000256" key="8">
    <source>
        <dbReference type="RuleBase" id="RU361257"/>
    </source>
</evidence>
<evidence type="ECO:0000313" key="9">
    <source>
        <dbReference type="EMBL" id="TEA28129.1"/>
    </source>
</evidence>
<dbReference type="GO" id="GO:0043565">
    <property type="term" value="F:sequence-specific DNA binding"/>
    <property type="evidence" value="ECO:0007669"/>
    <property type="project" value="TreeGrafter"/>
</dbReference>
<keyword evidence="4 8" id="KW-0808">Transferase</keyword>
<comment type="caution">
    <text evidence="9">The sequence shown here is derived from an EMBL/GenBank/DDBJ whole genome shotgun (WGS) entry which is preliminary data.</text>
</comment>
<keyword evidence="10" id="KW-1185">Reference proteome</keyword>
<dbReference type="Pfam" id="PF02086">
    <property type="entry name" value="MethyltransfD12"/>
    <property type="match status" value="1"/>
</dbReference>
<dbReference type="NCBIfam" id="TIGR00571">
    <property type="entry name" value="dam"/>
    <property type="match status" value="1"/>
</dbReference>
<dbReference type="InterPro" id="IPR029063">
    <property type="entry name" value="SAM-dependent_MTases_sf"/>
</dbReference>
<dbReference type="GO" id="GO:0009307">
    <property type="term" value="P:DNA restriction-modification system"/>
    <property type="evidence" value="ECO:0007669"/>
    <property type="project" value="InterPro"/>
</dbReference>
<gene>
    <name evidence="9" type="ORF">O970_00460</name>
</gene>
<dbReference type="GO" id="GO:0009007">
    <property type="term" value="F:site-specific DNA-methyltransferase (adenine-specific) activity"/>
    <property type="evidence" value="ECO:0007669"/>
    <property type="project" value="UniProtKB-UniRule"/>
</dbReference>
<comment type="catalytic activity">
    <reaction evidence="6 8">
        <text>a 2'-deoxyadenosine in DNA + S-adenosyl-L-methionine = an N(6)-methyl-2'-deoxyadenosine in DNA + S-adenosyl-L-homocysteine + H(+)</text>
        <dbReference type="Rhea" id="RHEA:15197"/>
        <dbReference type="Rhea" id="RHEA-COMP:12418"/>
        <dbReference type="Rhea" id="RHEA-COMP:12419"/>
        <dbReference type="ChEBI" id="CHEBI:15378"/>
        <dbReference type="ChEBI" id="CHEBI:57856"/>
        <dbReference type="ChEBI" id="CHEBI:59789"/>
        <dbReference type="ChEBI" id="CHEBI:90615"/>
        <dbReference type="ChEBI" id="CHEBI:90616"/>
        <dbReference type="EC" id="2.1.1.72"/>
    </reaction>
</comment>
<dbReference type="GO" id="GO:0006298">
    <property type="term" value="P:mismatch repair"/>
    <property type="evidence" value="ECO:0007669"/>
    <property type="project" value="TreeGrafter"/>
</dbReference>
<dbReference type="GO" id="GO:0032259">
    <property type="term" value="P:methylation"/>
    <property type="evidence" value="ECO:0007669"/>
    <property type="project" value="UniProtKB-KW"/>
</dbReference>
<keyword evidence="3 8" id="KW-0489">Methyltransferase</keyword>